<evidence type="ECO:0000313" key="2">
    <source>
        <dbReference type="EMBL" id="BEV05722.1"/>
    </source>
</evidence>
<dbReference type="EMBL" id="AP029022">
    <property type="protein sequence ID" value="BEV05722.1"/>
    <property type="molecule type" value="Genomic_DNA"/>
</dbReference>
<dbReference type="OrthoDB" id="1524444at2"/>
<evidence type="ECO:0000313" key="5">
    <source>
        <dbReference type="Proteomes" id="UP001380186"/>
    </source>
</evidence>
<dbReference type="AlphaFoldDB" id="A0A1N7QFC8"/>
<organism evidence="3 4">
    <name type="scientific">Chryseobacterium gambrini</name>
    <dbReference type="NCBI Taxonomy" id="373672"/>
    <lineage>
        <taxon>Bacteria</taxon>
        <taxon>Pseudomonadati</taxon>
        <taxon>Bacteroidota</taxon>
        <taxon>Flavobacteriia</taxon>
        <taxon>Flavobacteriales</taxon>
        <taxon>Weeksellaceae</taxon>
        <taxon>Chryseobacterium group</taxon>
        <taxon>Chryseobacterium</taxon>
    </lineage>
</organism>
<dbReference type="RefSeq" id="WP_076395083.1">
    <property type="nucleotide sequence ID" value="NZ_AP029022.1"/>
</dbReference>
<proteinExistence type="predicted"/>
<protein>
    <submittedName>
        <fullName evidence="2">Fimbrillin family protein</fullName>
    </submittedName>
</protein>
<keyword evidence="1" id="KW-0732">Signal</keyword>
<dbReference type="STRING" id="373672.SAMN05421785_11152"/>
<sequence>MKKFLPILIMAFVSLFIFSCDNNDNTVGDGDTYPKMRDVTGSFTNANGYSFTVPINIESTDVVLVYRRDPAASNAWQLIPKTYYLSGGRELDYNALFSSQNLEIYTEANFDQATMTSSEMSTYLNSQTFRVVLVPASPAKNSSTVDTSDYNAVIKYYNLDESKVITVKAN</sequence>
<reference evidence="2 5" key="2">
    <citation type="journal article" date="2020" name="Microbes Environ.">
        <title>Synthetic bacterial community of duckweed: a simple and stable system to study plant-microbe interactions.</title>
        <authorList>
            <person name="Ishizawa H."/>
            <person name="Tada M."/>
            <person name="Kuroda M."/>
            <person name="Inoue D."/>
            <person name="Futamata H."/>
            <person name="Ike M."/>
        </authorList>
    </citation>
    <scope>NUCLEOTIDE SEQUENCE [LARGE SCALE GENOMIC DNA]</scope>
    <source>
        <strain evidence="2 5">DW100</strain>
    </source>
</reference>
<evidence type="ECO:0000256" key="1">
    <source>
        <dbReference type="SAM" id="SignalP"/>
    </source>
</evidence>
<dbReference type="Proteomes" id="UP000185781">
    <property type="component" value="Unassembled WGS sequence"/>
</dbReference>
<evidence type="ECO:0000313" key="4">
    <source>
        <dbReference type="Proteomes" id="UP000185781"/>
    </source>
</evidence>
<reference evidence="3 4" key="1">
    <citation type="submission" date="2017-01" db="EMBL/GenBank/DDBJ databases">
        <authorList>
            <person name="Mah S.A."/>
            <person name="Swanson W.J."/>
            <person name="Moy G.W."/>
            <person name="Vacquier V.D."/>
        </authorList>
    </citation>
    <scope>NUCLEOTIDE SEQUENCE [LARGE SCALE GENOMIC DNA]</scope>
    <source>
        <strain evidence="3 4">DSM 18014</strain>
    </source>
</reference>
<name>A0A1N7QFC8_9FLAO</name>
<gene>
    <name evidence="2" type="ORF">CRDW_30960</name>
    <name evidence="3" type="ORF">SAMN05421785_11152</name>
</gene>
<feature type="chain" id="PRO_5013315203" evidence="1">
    <location>
        <begin position="20"/>
        <end position="170"/>
    </location>
</feature>
<keyword evidence="5" id="KW-1185">Reference proteome</keyword>
<dbReference type="EMBL" id="FTOV01000011">
    <property type="protein sequence ID" value="SIT21514.1"/>
    <property type="molecule type" value="Genomic_DNA"/>
</dbReference>
<accession>A0A1N7QFC8</accession>
<feature type="signal peptide" evidence="1">
    <location>
        <begin position="1"/>
        <end position="19"/>
    </location>
</feature>
<reference evidence="2" key="3">
    <citation type="submission" date="2023-12" db="EMBL/GenBank/DDBJ databases">
        <title>Complete genome sequences of six duckweed-associated bacterial strains for studying community assembly in synthetic plant microbiome.</title>
        <authorList>
            <person name="Ishizawa H."/>
            <person name="Tada M."/>
            <person name="Tashiro Y."/>
            <person name="Kuroda M."/>
            <person name="Inoue D."/>
            <person name="Dohra H."/>
            <person name="Futamata H."/>
            <person name="Ike M."/>
        </authorList>
    </citation>
    <scope>NUCLEOTIDE SEQUENCE</scope>
    <source>
        <strain evidence="2">DW100</strain>
    </source>
</reference>
<dbReference type="Proteomes" id="UP001380186">
    <property type="component" value="Chromosome"/>
</dbReference>
<dbReference type="PROSITE" id="PS51257">
    <property type="entry name" value="PROKAR_LIPOPROTEIN"/>
    <property type="match status" value="1"/>
</dbReference>
<evidence type="ECO:0000313" key="3">
    <source>
        <dbReference type="EMBL" id="SIT21514.1"/>
    </source>
</evidence>